<keyword evidence="2" id="KW-0963">Cytoplasm</keyword>
<dbReference type="PANTHER" id="PTHR31334:SF1">
    <property type="entry name" value="GUANINE NUCLEOTIDE EXCHANGE PROTEIN SMCR8"/>
    <property type="match status" value="1"/>
</dbReference>
<evidence type="ECO:0000256" key="3">
    <source>
        <dbReference type="ARBA" id="ARBA00022658"/>
    </source>
</evidence>
<dbReference type="KEGG" id="sanh:107692669"/>
<name>A0A671LSW5_9TELE</name>
<protein>
    <submittedName>
        <fullName evidence="8">Smith-Magenis syndrome chromosomal region candidate gene 8-B protein homolog</fullName>
    </submittedName>
</protein>
<dbReference type="InterPro" id="IPR037520">
    <property type="entry name" value="Folliculin/SMCR8_longin"/>
</dbReference>
<evidence type="ECO:0000256" key="6">
    <source>
        <dbReference type="SAM" id="Coils"/>
    </source>
</evidence>
<keyword evidence="9" id="KW-1185">Reference proteome</keyword>
<gene>
    <name evidence="8" type="primary">smcr8b</name>
</gene>
<feature type="domain" description="UDENN FLCN/SMCR8-type" evidence="7">
    <location>
        <begin position="47"/>
        <end position="978"/>
    </location>
</feature>
<organism evidence="8 9">
    <name type="scientific">Sinocyclocheilus anshuiensis</name>
    <dbReference type="NCBI Taxonomy" id="1608454"/>
    <lineage>
        <taxon>Eukaryota</taxon>
        <taxon>Metazoa</taxon>
        <taxon>Chordata</taxon>
        <taxon>Craniata</taxon>
        <taxon>Vertebrata</taxon>
        <taxon>Euteleostomi</taxon>
        <taxon>Actinopterygii</taxon>
        <taxon>Neopterygii</taxon>
        <taxon>Teleostei</taxon>
        <taxon>Ostariophysi</taxon>
        <taxon>Cypriniformes</taxon>
        <taxon>Cyprinidae</taxon>
        <taxon>Cyprininae</taxon>
        <taxon>Sinocyclocheilus</taxon>
    </lineage>
</organism>
<comment type="similarity">
    <text evidence="5">Belongs to the SMCR8 family.</text>
</comment>
<dbReference type="GO" id="GO:0006914">
    <property type="term" value="P:autophagy"/>
    <property type="evidence" value="ECO:0007669"/>
    <property type="project" value="UniProtKB-KW"/>
</dbReference>
<sequence>MISSPDLVAFTKETDFSEIVKDPSVLPEELSVPLYPYTGDTTPWSKTSGANFTKDFILLSEFSEQVGPQPLLTVPPETKACGTFDLNHFSLRIMSVDYQTSLTGPAGCGSLKLNFVEDSKVVLGDSREGAFAYVHHLTLYDLEARGFVRPLCLAYVSSDENKIIQQFQQLSAEFSKVSECLKTGNRKNFANELEIKLRDLEHTRVVLLREIEREVNNASVMCTNERERMLNGIPTLDVKLKEKSLSHRDEVKLQEKGRCEISRKAEVECEKGNRSCITYDRDEQFGGRRKNKQDKGSCPTPLADKGDELASVEKSIQEFKSLLKQVTCYRTRKLRDSEYSPYEPDDLPHSFEFDLDDLRHGQLAGPVLECNVFPCTDTPLHSLKPINSISSCRFDKRLKTLEELCDDYFHQQALQQLNSIERTFRGDTCHLYSQQLCRNLLRNLKSTNFLFEDPCDLEEEVGLQIGIAGQHSVRQPSFLPAPSILSEPVSLESYVSCVEMVPIKLELGGSSQSTAVPSYVNTPAEDNRPLTSSVVETEMENGCVVSASDCQENVEMCVSALMKTSISSGDSIEVLGTEKSFRSQGSNILMDTALQRPPPLSTTAVLEGLRQGRVTTIRTCSEDSIEVLCTTESILPEDLRASYSCAIDEESPEQETDEKDISHNQEDKQVECVYGVGNKVPGDHGGACMEDPQDFYPAVTLTPPDCPMTLTLGRSSSQDACHASELIPLSLLDEPCRIVPDDLSDCFSYRSTTASTTSECTFPTCLPKNKREGGTRRRRGRVGRAALQFLQQFPFAVHAVFSLLCGRTLVVLGSEEAAVRRLVTALSVYMPHLSRYRDGIQPWTSTPLQLTDLLNWKLIGFNRMCCFTYINMPHCLGHYSRYLSILDVDQKTLRCPVYSGTLLNPLVEPRSHFKRGNTYFMFAQSVQSKLVTTAFLLTFSHGFHTPRRPWESTWTQCFHSEIHRDDKKILNYLSELIKLHFMEVPPNVLRFSYTTNSIFKL</sequence>
<evidence type="ECO:0000313" key="9">
    <source>
        <dbReference type="Proteomes" id="UP000472260"/>
    </source>
</evidence>
<evidence type="ECO:0000256" key="5">
    <source>
        <dbReference type="ARBA" id="ARBA00038137"/>
    </source>
</evidence>
<dbReference type="Proteomes" id="UP000472260">
    <property type="component" value="Unassembled WGS sequence"/>
</dbReference>
<dbReference type="OrthoDB" id="2289278at2759"/>
<evidence type="ECO:0000259" key="7">
    <source>
        <dbReference type="PROSITE" id="PS51834"/>
    </source>
</evidence>
<dbReference type="InterPro" id="IPR037521">
    <property type="entry name" value="FLCN/SMCR8_DENN"/>
</dbReference>
<dbReference type="GO" id="GO:0005085">
    <property type="term" value="F:guanyl-nucleotide exchange factor activity"/>
    <property type="evidence" value="ECO:0007669"/>
    <property type="project" value="UniProtKB-KW"/>
</dbReference>
<evidence type="ECO:0000256" key="2">
    <source>
        <dbReference type="ARBA" id="ARBA00022490"/>
    </source>
</evidence>
<dbReference type="Ensembl" id="ENSSANT00000024544.1">
    <property type="protein sequence ID" value="ENSSANP00000023038.1"/>
    <property type="gene ID" value="ENSSANG00000011886.1"/>
</dbReference>
<reference evidence="8" key="1">
    <citation type="submission" date="2025-08" db="UniProtKB">
        <authorList>
            <consortium name="Ensembl"/>
        </authorList>
    </citation>
    <scope>IDENTIFICATION</scope>
</reference>
<accession>A0A671LSW5</accession>
<dbReference type="PROSITE" id="PS51834">
    <property type="entry name" value="DENN_FLCN_SMCR8"/>
    <property type="match status" value="1"/>
</dbReference>
<dbReference type="GO" id="GO:0005737">
    <property type="term" value="C:cytoplasm"/>
    <property type="evidence" value="ECO:0007669"/>
    <property type="project" value="UniProtKB-SubCell"/>
</dbReference>
<keyword evidence="6" id="KW-0175">Coiled coil</keyword>
<dbReference type="AlphaFoldDB" id="A0A671LSW5"/>
<dbReference type="PANTHER" id="PTHR31334">
    <property type="entry name" value="SMITH-MAGENIS SYNDROME REGION GENE 8 PROTEIN"/>
    <property type="match status" value="1"/>
</dbReference>
<evidence type="ECO:0000256" key="1">
    <source>
        <dbReference type="ARBA" id="ARBA00004496"/>
    </source>
</evidence>
<keyword evidence="4" id="KW-0072">Autophagy</keyword>
<evidence type="ECO:0000256" key="4">
    <source>
        <dbReference type="ARBA" id="ARBA00023006"/>
    </source>
</evidence>
<proteinExistence type="inferred from homology"/>
<evidence type="ECO:0000313" key="8">
    <source>
        <dbReference type="Ensembl" id="ENSSANP00000023038.1"/>
    </source>
</evidence>
<reference evidence="8" key="2">
    <citation type="submission" date="2025-09" db="UniProtKB">
        <authorList>
            <consortium name="Ensembl"/>
        </authorList>
    </citation>
    <scope>IDENTIFICATION</scope>
</reference>
<dbReference type="GO" id="GO:0032045">
    <property type="term" value="C:guanyl-nucleotide exchange factor complex"/>
    <property type="evidence" value="ECO:0007669"/>
    <property type="project" value="TreeGrafter"/>
</dbReference>
<dbReference type="Pfam" id="PF11704">
    <property type="entry name" value="Folliculin"/>
    <property type="match status" value="1"/>
</dbReference>
<feature type="coiled-coil region" evidence="6">
    <location>
        <begin position="190"/>
        <end position="228"/>
    </location>
</feature>
<dbReference type="GO" id="GO:0005096">
    <property type="term" value="F:GTPase activator activity"/>
    <property type="evidence" value="ECO:0007669"/>
    <property type="project" value="InterPro"/>
</dbReference>
<keyword evidence="3" id="KW-0344">Guanine-nucleotide releasing factor</keyword>
<comment type="subcellular location">
    <subcellularLocation>
        <location evidence="1">Cytoplasm</location>
    </subcellularLocation>
</comment>